<evidence type="ECO:0000313" key="2">
    <source>
        <dbReference type="EMBL" id="PIP52238.1"/>
    </source>
</evidence>
<feature type="transmembrane region" description="Helical" evidence="1">
    <location>
        <begin position="43"/>
        <end position="60"/>
    </location>
</feature>
<feature type="non-terminal residue" evidence="2">
    <location>
        <position position="67"/>
    </location>
</feature>
<reference evidence="2 3" key="1">
    <citation type="submission" date="2017-09" db="EMBL/GenBank/DDBJ databases">
        <title>Depth-based differentiation of microbial function through sediment-hosted aquifers and enrichment of novel symbionts in the deep terrestrial subsurface.</title>
        <authorList>
            <person name="Probst A.J."/>
            <person name="Ladd B."/>
            <person name="Jarett J.K."/>
            <person name="Geller-Mcgrath D.E."/>
            <person name="Sieber C.M."/>
            <person name="Emerson J.B."/>
            <person name="Anantharaman K."/>
            <person name="Thomas B.C."/>
            <person name="Malmstrom R."/>
            <person name="Stieglmeier M."/>
            <person name="Klingl A."/>
            <person name="Woyke T."/>
            <person name="Ryan C.M."/>
            <person name="Banfield J.F."/>
        </authorList>
    </citation>
    <scope>NUCLEOTIDE SEQUENCE [LARGE SCALE GENOMIC DNA]</scope>
    <source>
        <strain evidence="2">CG23_combo_of_CG06-09_8_20_14_all_47_9</strain>
    </source>
</reference>
<gene>
    <name evidence="2" type="ORF">COX09_02630</name>
</gene>
<evidence type="ECO:0000256" key="1">
    <source>
        <dbReference type="SAM" id="Phobius"/>
    </source>
</evidence>
<dbReference type="AlphaFoldDB" id="A0A2H0B5K6"/>
<comment type="caution">
    <text evidence="2">The sequence shown here is derived from an EMBL/GenBank/DDBJ whole genome shotgun (WGS) entry which is preliminary data.</text>
</comment>
<dbReference type="EMBL" id="PCSQ01000070">
    <property type="protein sequence ID" value="PIP52238.1"/>
    <property type="molecule type" value="Genomic_DNA"/>
</dbReference>
<keyword evidence="1" id="KW-0812">Transmembrane</keyword>
<feature type="transmembrane region" description="Helical" evidence="1">
    <location>
        <begin position="12"/>
        <end position="31"/>
    </location>
</feature>
<sequence>SIDRHTSIWGYYSRFHGGLLSTISYLTLYWAYAAFMTDKTKKAVAVILSTGLVVSLYGIAEHFGIDK</sequence>
<accession>A0A2H0B5K6</accession>
<protein>
    <submittedName>
        <fullName evidence="2">Uncharacterized protein</fullName>
    </submittedName>
</protein>
<proteinExistence type="predicted"/>
<organism evidence="2 3">
    <name type="scientific">Candidatus Beckwithbacteria bacterium CG23_combo_of_CG06-09_8_20_14_all_47_9</name>
    <dbReference type="NCBI Taxonomy" id="1974498"/>
    <lineage>
        <taxon>Bacteria</taxon>
        <taxon>Candidatus Beckwithiibacteriota</taxon>
    </lineage>
</organism>
<evidence type="ECO:0000313" key="3">
    <source>
        <dbReference type="Proteomes" id="UP000231081"/>
    </source>
</evidence>
<dbReference type="Proteomes" id="UP000231081">
    <property type="component" value="Unassembled WGS sequence"/>
</dbReference>
<name>A0A2H0B5K6_9BACT</name>
<feature type="non-terminal residue" evidence="2">
    <location>
        <position position="1"/>
    </location>
</feature>
<keyword evidence="1" id="KW-1133">Transmembrane helix</keyword>
<keyword evidence="1" id="KW-0472">Membrane</keyword>